<evidence type="ECO:0000256" key="4">
    <source>
        <dbReference type="ARBA" id="ARBA00023163"/>
    </source>
</evidence>
<dbReference type="InterPro" id="IPR005119">
    <property type="entry name" value="LysR_subst-bd"/>
</dbReference>
<dbReference type="InterPro" id="IPR036388">
    <property type="entry name" value="WH-like_DNA-bd_sf"/>
</dbReference>
<dbReference type="PANTHER" id="PTHR30537">
    <property type="entry name" value="HTH-TYPE TRANSCRIPTIONAL REGULATOR"/>
    <property type="match status" value="1"/>
</dbReference>
<dbReference type="PANTHER" id="PTHR30537:SF72">
    <property type="entry name" value="LYSR FAMILY TRANSCRIPTIONAL REGULATOR"/>
    <property type="match status" value="1"/>
</dbReference>
<dbReference type="InterPro" id="IPR036390">
    <property type="entry name" value="WH_DNA-bd_sf"/>
</dbReference>
<keyword evidence="2" id="KW-0805">Transcription regulation</keyword>
<dbReference type="SUPFAM" id="SSF53850">
    <property type="entry name" value="Periplasmic binding protein-like II"/>
    <property type="match status" value="1"/>
</dbReference>
<dbReference type="Pfam" id="PF00126">
    <property type="entry name" value="HTH_1"/>
    <property type="match status" value="1"/>
</dbReference>
<keyword evidence="8" id="KW-1185">Reference proteome</keyword>
<keyword evidence="4" id="KW-0804">Transcription</keyword>
<feature type="region of interest" description="Disordered" evidence="5">
    <location>
        <begin position="310"/>
        <end position="333"/>
    </location>
</feature>
<keyword evidence="3" id="KW-0238">DNA-binding</keyword>
<evidence type="ECO:0000259" key="6">
    <source>
        <dbReference type="PROSITE" id="PS50931"/>
    </source>
</evidence>
<dbReference type="PROSITE" id="PS50931">
    <property type="entry name" value="HTH_LYSR"/>
    <property type="match status" value="1"/>
</dbReference>
<organism evidence="7 8">
    <name type="scientific">Caballeronia glathei</name>
    <dbReference type="NCBI Taxonomy" id="60547"/>
    <lineage>
        <taxon>Bacteria</taxon>
        <taxon>Pseudomonadati</taxon>
        <taxon>Pseudomonadota</taxon>
        <taxon>Betaproteobacteria</taxon>
        <taxon>Burkholderiales</taxon>
        <taxon>Burkholderiaceae</taxon>
        <taxon>Caballeronia</taxon>
    </lineage>
</organism>
<dbReference type="Proteomes" id="UP000027466">
    <property type="component" value="Unassembled WGS sequence"/>
</dbReference>
<dbReference type="EMBL" id="JFHC01000085">
    <property type="protein sequence ID" value="KDR38558.1"/>
    <property type="molecule type" value="Genomic_DNA"/>
</dbReference>
<protein>
    <submittedName>
        <fullName evidence="7">LysR family transcriptional regulator</fullName>
    </submittedName>
</protein>
<dbReference type="Gene3D" id="3.40.190.290">
    <property type="match status" value="1"/>
</dbReference>
<dbReference type="GO" id="GO:0003700">
    <property type="term" value="F:DNA-binding transcription factor activity"/>
    <property type="evidence" value="ECO:0007669"/>
    <property type="project" value="InterPro"/>
</dbReference>
<proteinExistence type="inferred from homology"/>
<accession>A0A069PCX7</accession>
<name>A0A069PCX7_9BURK</name>
<dbReference type="AlphaFoldDB" id="A0A069PCX7"/>
<dbReference type="FunFam" id="1.10.10.10:FF:000001">
    <property type="entry name" value="LysR family transcriptional regulator"/>
    <property type="match status" value="1"/>
</dbReference>
<evidence type="ECO:0000256" key="2">
    <source>
        <dbReference type="ARBA" id="ARBA00023015"/>
    </source>
</evidence>
<evidence type="ECO:0000256" key="1">
    <source>
        <dbReference type="ARBA" id="ARBA00009437"/>
    </source>
</evidence>
<feature type="domain" description="HTH lysR-type" evidence="6">
    <location>
        <begin position="1"/>
        <end position="59"/>
    </location>
</feature>
<comment type="similarity">
    <text evidence="1">Belongs to the LysR transcriptional regulatory family.</text>
</comment>
<comment type="caution">
    <text evidence="7">The sequence shown here is derived from an EMBL/GenBank/DDBJ whole genome shotgun (WGS) entry which is preliminary data.</text>
</comment>
<dbReference type="GO" id="GO:0006351">
    <property type="term" value="P:DNA-templated transcription"/>
    <property type="evidence" value="ECO:0007669"/>
    <property type="project" value="TreeGrafter"/>
</dbReference>
<dbReference type="RefSeq" id="WP_051672956.1">
    <property type="nucleotide sequence ID" value="NZ_CADFFX010000052.1"/>
</dbReference>
<dbReference type="CDD" id="cd08472">
    <property type="entry name" value="PBP2_CrgA_like_3"/>
    <property type="match status" value="1"/>
</dbReference>
<dbReference type="GO" id="GO:0043565">
    <property type="term" value="F:sequence-specific DNA binding"/>
    <property type="evidence" value="ECO:0007669"/>
    <property type="project" value="TreeGrafter"/>
</dbReference>
<evidence type="ECO:0000256" key="3">
    <source>
        <dbReference type="ARBA" id="ARBA00023125"/>
    </source>
</evidence>
<reference evidence="7 8" key="1">
    <citation type="submission" date="2014-03" db="EMBL/GenBank/DDBJ databases">
        <title>Draft Genome Sequences of Four Burkholderia Strains.</title>
        <authorList>
            <person name="Liu X.Y."/>
            <person name="Li C.X."/>
            <person name="Xu J.H."/>
        </authorList>
    </citation>
    <scope>NUCLEOTIDE SEQUENCE [LARGE SCALE GENOMIC DNA]</scope>
    <source>
        <strain evidence="7 8">DSM 50014</strain>
    </source>
</reference>
<dbReference type="Pfam" id="PF03466">
    <property type="entry name" value="LysR_substrate"/>
    <property type="match status" value="1"/>
</dbReference>
<dbReference type="SUPFAM" id="SSF46785">
    <property type="entry name" value="Winged helix' DNA-binding domain"/>
    <property type="match status" value="1"/>
</dbReference>
<dbReference type="InterPro" id="IPR058163">
    <property type="entry name" value="LysR-type_TF_proteobact-type"/>
</dbReference>
<sequence length="333" mass="36787">MDRLQAMQVFTRIVEMNSFSRAADTLGIPHASATTLIKNLEAHLGVRLLHRTTRKMSLTPEGTDYYERCVRVLAEIEEGESAISFGGKGPRGRLRVDMPRLLGKMIVLPQLCRFHQRYPDIDMTIGFRDSSVDIGHEGIDCALRIGVLQDARLVVKNLALLDVVTAASPGYLERFGVPRSLDDLSEHMAVHQFSARTGETSDFRFIDRKSEVQVKMRGSFAANDAEANVMAGIEGVGVVQLPRFLLEPHLRAGSLTEVLEEYRPHPLQISVVYPQGRYVKSKVRVFSDWLGILFNKCPLVSASGSLEAITPRSSVDGEPGSNLSRPVSGTVCP</sequence>
<gene>
    <name evidence="7" type="ORF">BG61_39455</name>
</gene>
<dbReference type="Gene3D" id="1.10.10.10">
    <property type="entry name" value="Winged helix-like DNA-binding domain superfamily/Winged helix DNA-binding domain"/>
    <property type="match status" value="1"/>
</dbReference>
<dbReference type="STRING" id="60547.GCA_000751215_00022"/>
<evidence type="ECO:0000313" key="8">
    <source>
        <dbReference type="Proteomes" id="UP000027466"/>
    </source>
</evidence>
<dbReference type="InterPro" id="IPR000847">
    <property type="entry name" value="LysR_HTH_N"/>
</dbReference>
<evidence type="ECO:0000313" key="7">
    <source>
        <dbReference type="EMBL" id="KDR38558.1"/>
    </source>
</evidence>
<evidence type="ECO:0000256" key="5">
    <source>
        <dbReference type="SAM" id="MobiDB-lite"/>
    </source>
</evidence>